<dbReference type="OrthoDB" id="10635666at2759"/>
<feature type="coiled-coil region" evidence="1">
    <location>
        <begin position="509"/>
        <end position="557"/>
    </location>
</feature>
<feature type="coiled-coil region" evidence="1">
    <location>
        <begin position="1004"/>
        <end position="1056"/>
    </location>
</feature>
<evidence type="ECO:0000313" key="3">
    <source>
        <dbReference type="EMBL" id="CDF35750.1"/>
    </source>
</evidence>
<feature type="coiled-coil region" evidence="1">
    <location>
        <begin position="748"/>
        <end position="782"/>
    </location>
</feature>
<dbReference type="RefSeq" id="XP_005715569.1">
    <property type="nucleotide sequence ID" value="XM_005715512.1"/>
</dbReference>
<dbReference type="GeneID" id="17323285"/>
<feature type="coiled-coil region" evidence="1">
    <location>
        <begin position="112"/>
        <end position="178"/>
    </location>
</feature>
<feature type="coiled-coil region" evidence="1">
    <location>
        <begin position="438"/>
        <end position="483"/>
    </location>
</feature>
<reference evidence="4" key="1">
    <citation type="journal article" date="2013" name="Proc. Natl. Acad. Sci. U.S.A.">
        <title>Genome structure and metabolic features in the red seaweed Chondrus crispus shed light on evolution of the Archaeplastida.</title>
        <authorList>
            <person name="Collen J."/>
            <person name="Porcel B."/>
            <person name="Carre W."/>
            <person name="Ball S.G."/>
            <person name="Chaparro C."/>
            <person name="Tonon T."/>
            <person name="Barbeyron T."/>
            <person name="Michel G."/>
            <person name="Noel B."/>
            <person name="Valentin K."/>
            <person name="Elias M."/>
            <person name="Artiguenave F."/>
            <person name="Arun A."/>
            <person name="Aury J.M."/>
            <person name="Barbosa-Neto J.F."/>
            <person name="Bothwell J.H."/>
            <person name="Bouget F.Y."/>
            <person name="Brillet L."/>
            <person name="Cabello-Hurtado F."/>
            <person name="Capella-Gutierrez S."/>
            <person name="Charrier B."/>
            <person name="Cladiere L."/>
            <person name="Cock J.M."/>
            <person name="Coelho S.M."/>
            <person name="Colleoni C."/>
            <person name="Czjzek M."/>
            <person name="Da Silva C."/>
            <person name="Delage L."/>
            <person name="Denoeud F."/>
            <person name="Deschamps P."/>
            <person name="Dittami S.M."/>
            <person name="Gabaldon T."/>
            <person name="Gachon C.M."/>
            <person name="Groisillier A."/>
            <person name="Herve C."/>
            <person name="Jabbari K."/>
            <person name="Katinka M."/>
            <person name="Kloareg B."/>
            <person name="Kowalczyk N."/>
            <person name="Labadie K."/>
            <person name="Leblanc C."/>
            <person name="Lopez P.J."/>
            <person name="McLachlan D.H."/>
            <person name="Meslet-Cladiere L."/>
            <person name="Moustafa A."/>
            <person name="Nehr Z."/>
            <person name="Nyvall Collen P."/>
            <person name="Panaud O."/>
            <person name="Partensky F."/>
            <person name="Poulain J."/>
            <person name="Rensing S.A."/>
            <person name="Rousvoal S."/>
            <person name="Samson G."/>
            <person name="Symeonidi A."/>
            <person name="Weissenbach J."/>
            <person name="Zambounis A."/>
            <person name="Wincker P."/>
            <person name="Boyen C."/>
        </authorList>
    </citation>
    <scope>NUCLEOTIDE SEQUENCE [LARGE SCALE GENOMIC DNA]</scope>
    <source>
        <strain evidence="4">cv. Stackhouse</strain>
    </source>
</reference>
<proteinExistence type="predicted"/>
<organism evidence="3 4">
    <name type="scientific">Chondrus crispus</name>
    <name type="common">Carrageen Irish moss</name>
    <name type="synonym">Polymorpha crispa</name>
    <dbReference type="NCBI Taxonomy" id="2769"/>
    <lineage>
        <taxon>Eukaryota</taxon>
        <taxon>Rhodophyta</taxon>
        <taxon>Florideophyceae</taxon>
        <taxon>Rhodymeniophycidae</taxon>
        <taxon>Gigartinales</taxon>
        <taxon>Gigartinaceae</taxon>
        <taxon>Chondrus</taxon>
    </lineage>
</organism>
<feature type="coiled-coil region" evidence="1">
    <location>
        <begin position="211"/>
        <end position="397"/>
    </location>
</feature>
<name>R7QE92_CHOCR</name>
<dbReference type="STRING" id="2769.R7QE92"/>
<dbReference type="KEGG" id="ccp:CHC_T00004206001"/>
<feature type="coiled-coil region" evidence="1">
    <location>
        <begin position="643"/>
        <end position="722"/>
    </location>
</feature>
<feature type="coiled-coil region" evidence="1">
    <location>
        <begin position="906"/>
        <end position="961"/>
    </location>
</feature>
<dbReference type="OMA" id="MESHTIN"/>
<dbReference type="PANTHER" id="PTHR43941:SF1">
    <property type="entry name" value="STRUCTURAL MAINTENANCE OF CHROMOSOMES PROTEIN 2"/>
    <property type="match status" value="1"/>
</dbReference>
<dbReference type="PANTHER" id="PTHR43941">
    <property type="entry name" value="STRUCTURAL MAINTENANCE OF CHROMOSOMES PROTEIN 2"/>
    <property type="match status" value="1"/>
</dbReference>
<keyword evidence="1" id="KW-0175">Coiled coil</keyword>
<evidence type="ECO:0000256" key="1">
    <source>
        <dbReference type="SAM" id="Coils"/>
    </source>
</evidence>
<feature type="region of interest" description="Disordered" evidence="2">
    <location>
        <begin position="1238"/>
        <end position="1259"/>
    </location>
</feature>
<dbReference type="EMBL" id="HG001744">
    <property type="protein sequence ID" value="CDF35750.1"/>
    <property type="molecule type" value="Genomic_DNA"/>
</dbReference>
<gene>
    <name evidence="3" type="ORF">CHC_T00004206001</name>
</gene>
<sequence length="1663" mass="187788">MSEQDISRHLDSAKSQVSELRSQVAIFQKEIKRKEKRLAKATSNSAKLETLLMQTESEAEVLRAKCAHTETAVLDAKRAEADLVSRLEATAARFDGERGHLVAKSDQLADALAQKLDLIARLESKVAEGQKQVEEREQEFARIQEEYRVREKEALRNLASQEDLVSSLQSKLEETNLAHEAAVVQVSEKYKLDQHLQSRTTEECNILRTKLEDANISIHNLQLRLKEVQLDNDLERSNLENDLQSTESEVAQLQSSLDEKSIQISSLKAGAAETQAVLENTKQTLLDSENKLESTQASLAKLHAELENINSTSDSEQVRLKTALTAKSEEVLEIEKLHTDEVSRLQNQIQELSHKSEGLQQQLLGAQEEKTAVLSRLEASQNAVQGLQRSLSESEASWNEQVHLLRVQMEQKESEVGEEKDAAMSSLQSALDHSQKSLEILKKDLKEHANHRVSLEQQLQDLQEEKETELELLRNSISKSRKEFTALEGSYKVVQAKLHEVESISARTISELRKQMDEASEQSEAATSECVAHRSRLSAIEQTCQEQHRQLESLQTDIAHHVTREAECQAKLEKFDEEKAAWTKKSLVYHETISKLEQEKVQVAECLGSIYKERDDITACVEELKLDAVASIQNAQDDASEHISDLHASNEALNEELDKLRAEGESKEKLIAVTREELDDSRLASRETQDRLNEILKMKDNFENTQQKLRDTELKLAEMRAQVGLSSKAREGEQIALKQEIELKDSNMKAKDTRLQQLNNNLKEMRTQMEDLGAENSKLRANLVQSDKLLSRAGDENQKFIRAFSQAQGEFSETLASASEALKKSQKSEEESRTVFQLLVERLFTLNINNGLTKVMPQSLPHSPTKLQSQINSHIVELEEHLQAERYLEAELATITKELDHQRKLNEVSSDNYRELDRVLNETKEELEQKRKEIKMTTSREKELQEQLHSLHNQLGIAEENGKTLQEEIASLKSIASTTNEGSVKKDEEIAELTRLEAESNNRAQQFRDLAEIADQKLAQQERAAEVALISVQGRQKELESEVEKSENDLAMMSAKLNDACLERKSMTVELQSLGQTHHALIVSYISEKLGWVEDRNKSQTEWEELERSRRALETSLLHSVNEIQALNADIDVRNQEVETQRGEIQEKLRSALQLEQAKAALEASLAEKEGFVQKYAGEVNDLKSIVSSLEAEKISLINGHVTEIREATATYEKKFSEASKAEDEKIRSLRSKLEVAEGELDAGRRESQQKQEKTEAELKEKNAEVVSIRKRFEAAKNAHELALIQKKDLEDELHRQQEVYDESNVTIEKLREDLSSKISLATRLKDKLGSADVSIAALEANVHSAQETIVKNSTESAATVDELLGKLTIQQTELNEAIKSRRQSESAAEHSQGQIERLQVLVEKVKNESDAAKEEARRLKTALSDGECNVAAAKEMYEAQTEEIKRTCAELSSKNEMVREELESRNLQLQEMRGKLHAAAAQLEIVTEDSSRMDSERASLKASIAKRNIDVQELRSALQEASNNLADKVQSLHKANTAISKLSEQIESTSRDKENTSAETVSSDALARKNIDLQQRSGKLAKRSENLQRSLKRLEKMLAGERRKNKAMKNEKMKRQVSPSTKGLSPAMKRSRDLERRQPFSPVAANARPPRDPKLSGKNLAF</sequence>
<evidence type="ECO:0000256" key="2">
    <source>
        <dbReference type="SAM" id="MobiDB-lite"/>
    </source>
</evidence>
<dbReference type="Proteomes" id="UP000012073">
    <property type="component" value="Unassembled WGS sequence"/>
</dbReference>
<evidence type="ECO:0000313" key="4">
    <source>
        <dbReference type="Proteomes" id="UP000012073"/>
    </source>
</evidence>
<feature type="compositionally biased region" description="Basic and acidic residues" evidence="2">
    <location>
        <begin position="1583"/>
        <end position="1615"/>
    </location>
</feature>
<keyword evidence="4" id="KW-1185">Reference proteome</keyword>
<accession>R7QE92</accession>
<protein>
    <submittedName>
        <fullName evidence="3">Uncharacterized protein</fullName>
    </submittedName>
</protein>
<feature type="coiled-coil region" evidence="1">
    <location>
        <begin position="10"/>
        <end position="65"/>
    </location>
</feature>
<dbReference type="Gramene" id="CDF35750">
    <property type="protein sequence ID" value="CDF35750"/>
    <property type="gene ID" value="CHC_T00004206001"/>
</dbReference>
<feature type="region of interest" description="Disordered" evidence="2">
    <location>
        <begin position="1544"/>
        <end position="1663"/>
    </location>
</feature>